<name>A0A378X6M8_9NOCA</name>
<protein>
    <submittedName>
        <fullName evidence="3">Transposase and inactivated derivatives</fullName>
    </submittedName>
</protein>
<dbReference type="InterPro" id="IPR036388">
    <property type="entry name" value="WH-like_DNA-bd_sf"/>
</dbReference>
<dbReference type="Pfam" id="PF24764">
    <property type="entry name" value="rva_4"/>
    <property type="match status" value="1"/>
</dbReference>
<dbReference type="InterPro" id="IPR009057">
    <property type="entry name" value="Homeodomain-like_sf"/>
</dbReference>
<organism evidence="3 4">
    <name type="scientific">Nocardia africana</name>
    <dbReference type="NCBI Taxonomy" id="134964"/>
    <lineage>
        <taxon>Bacteria</taxon>
        <taxon>Bacillati</taxon>
        <taxon>Actinomycetota</taxon>
        <taxon>Actinomycetes</taxon>
        <taxon>Mycobacteriales</taxon>
        <taxon>Nocardiaceae</taxon>
        <taxon>Nocardia</taxon>
    </lineage>
</organism>
<dbReference type="GO" id="GO:0003676">
    <property type="term" value="F:nucleic acid binding"/>
    <property type="evidence" value="ECO:0007669"/>
    <property type="project" value="InterPro"/>
</dbReference>
<dbReference type="PANTHER" id="PTHR35004">
    <property type="entry name" value="TRANSPOSASE RV3428C-RELATED"/>
    <property type="match status" value="1"/>
</dbReference>
<sequence length="610" mass="67581">MPVVGNRIGEDGTHRSWVVEHRYRAVREVLDGGVIADVARQFGTTRQSIYTWKTRYLAGGLEGLADRSSRPRNSPSRVPVEVEAAICEMRRQHPRWGAQRIAFELAERGVRPAPSRSTAYRVLVRHGLVNEQQQQHRRKYRRWQRDAPMQLWQLDIMGGVFLADGRECKLVTGIDDHSRFVVIAQVVAEPSGRAICQAFTDAMSRYGVPSEVLTDNGKQFTGRFSKPYPAEVLFERICRENGITARLTKPRTPTTTGKIERWHQSLRRDFLDDAGPFADLATAQAAIDAWVHGYNYRRPHQSLQMATPYSLFRPHPVASATPESLPVAPAMPVRVPDRLAARSMRPDGPSPEKFPITVDEREIYAVELEMMISPAGRIVLPGGQDLKFNPTMAGRTVTVWASDRTIHVLIGGELLRTRPSRLSATDLATLVLRGARPAGPEPGPSAIPRGPLPAAMVVEIGRTVGRDGDIQLAGHRIPLGAQLAGKRVALRIDGHLMHVIADGLLARTLPAPVTVDQVTKLRGARVPDQSLPPAPSQTPRAQRRVPKDGIIMVAKQRLRVGASHAGKTVIVVIEDTLFRVLHNDIELSVHTRKNPGPIRQYKASARTRTT</sequence>
<evidence type="ECO:0000259" key="2">
    <source>
        <dbReference type="PROSITE" id="PS50994"/>
    </source>
</evidence>
<dbReference type="PROSITE" id="PS50994">
    <property type="entry name" value="INTEGRASE"/>
    <property type="match status" value="1"/>
</dbReference>
<dbReference type="Gene3D" id="3.30.420.10">
    <property type="entry name" value="Ribonuclease H-like superfamily/Ribonuclease H"/>
    <property type="match status" value="1"/>
</dbReference>
<dbReference type="Pfam" id="PF13683">
    <property type="entry name" value="rve_3"/>
    <property type="match status" value="1"/>
</dbReference>
<dbReference type="SUPFAM" id="SSF46689">
    <property type="entry name" value="Homeodomain-like"/>
    <property type="match status" value="1"/>
</dbReference>
<dbReference type="InterPro" id="IPR047656">
    <property type="entry name" value="IS481-like_transpos"/>
</dbReference>
<evidence type="ECO:0000256" key="1">
    <source>
        <dbReference type="SAM" id="MobiDB-lite"/>
    </source>
</evidence>
<feature type="domain" description="Integrase catalytic" evidence="2">
    <location>
        <begin position="144"/>
        <end position="316"/>
    </location>
</feature>
<dbReference type="PANTHER" id="PTHR35004:SF7">
    <property type="entry name" value="INTEGRASE PROTEIN"/>
    <property type="match status" value="1"/>
</dbReference>
<dbReference type="Gene3D" id="1.10.10.10">
    <property type="entry name" value="Winged helix-like DNA-binding domain superfamily/Winged helix DNA-binding domain"/>
    <property type="match status" value="1"/>
</dbReference>
<dbReference type="EMBL" id="UGRU01000001">
    <property type="protein sequence ID" value="SUA48647.1"/>
    <property type="molecule type" value="Genomic_DNA"/>
</dbReference>
<reference evidence="3 4" key="1">
    <citation type="submission" date="2018-06" db="EMBL/GenBank/DDBJ databases">
        <authorList>
            <consortium name="Pathogen Informatics"/>
            <person name="Doyle S."/>
        </authorList>
    </citation>
    <scope>NUCLEOTIDE SEQUENCE [LARGE SCALE GENOMIC DNA]</scope>
    <source>
        <strain evidence="3 4">NCTC13184</strain>
    </source>
</reference>
<dbReference type="GO" id="GO:0015074">
    <property type="term" value="P:DNA integration"/>
    <property type="evidence" value="ECO:0007669"/>
    <property type="project" value="InterPro"/>
</dbReference>
<dbReference type="Pfam" id="PF13565">
    <property type="entry name" value="HTH_32"/>
    <property type="match status" value="1"/>
</dbReference>
<dbReference type="InterPro" id="IPR036397">
    <property type="entry name" value="RNaseH_sf"/>
</dbReference>
<feature type="region of interest" description="Disordered" evidence="1">
    <location>
        <begin position="524"/>
        <end position="544"/>
    </location>
</feature>
<dbReference type="InterPro" id="IPR058913">
    <property type="entry name" value="Integrase_dom_put"/>
</dbReference>
<evidence type="ECO:0000313" key="3">
    <source>
        <dbReference type="EMBL" id="SUA48647.1"/>
    </source>
</evidence>
<evidence type="ECO:0000313" key="4">
    <source>
        <dbReference type="Proteomes" id="UP000255082"/>
    </source>
</evidence>
<dbReference type="AlphaFoldDB" id="A0A378X6M8"/>
<gene>
    <name evidence="3" type="ORF">NCTC13184_07202</name>
</gene>
<dbReference type="Proteomes" id="UP000255082">
    <property type="component" value="Unassembled WGS sequence"/>
</dbReference>
<dbReference type="InterPro" id="IPR012337">
    <property type="entry name" value="RNaseH-like_sf"/>
</dbReference>
<dbReference type="NCBIfam" id="NF033577">
    <property type="entry name" value="transpos_IS481"/>
    <property type="match status" value="1"/>
</dbReference>
<accession>A0A378X6M8</accession>
<dbReference type="SUPFAM" id="SSF53098">
    <property type="entry name" value="Ribonuclease H-like"/>
    <property type="match status" value="1"/>
</dbReference>
<proteinExistence type="predicted"/>
<dbReference type="InterPro" id="IPR001584">
    <property type="entry name" value="Integrase_cat-core"/>
</dbReference>